<dbReference type="PANTHER" id="PTHR46656:SF3">
    <property type="entry name" value="PUTATIVE-RELATED"/>
    <property type="match status" value="1"/>
</dbReference>
<keyword evidence="2" id="KW-0808">Transferase</keyword>
<feature type="domain" description="Glycosyl transferase family 1" evidence="1">
    <location>
        <begin position="160"/>
        <end position="266"/>
    </location>
</feature>
<dbReference type="Gene3D" id="3.40.50.2000">
    <property type="entry name" value="Glycogen Phosphorylase B"/>
    <property type="match status" value="1"/>
</dbReference>
<evidence type="ECO:0000259" key="1">
    <source>
        <dbReference type="Pfam" id="PF00534"/>
    </source>
</evidence>
<dbReference type="AlphaFoldDB" id="A0A2V5K353"/>
<sequence length="352" mass="39659">MGVGESCRLAAGAIRSADIPFGIVNYEAGNYARNGDRSWVWKEIAAPFYNVNLFHVNADQMSLAWRTIGEETARGRYNIGYWHWELPEFPDEYAEGFRHLNEIWVPTKFIQASVTAKSPVPVVRIPHGIRVDVPDGINRQTFGLPDRLFLFLCMYDTFSFSPRKNPFAVIEAYKRAIRQEGLPAGLVIKVNNPDPQEVAKLRETLAGEPNVFLIDRVLGRGEANALIRAVDCVVSLHRSEGFGLPLAEAMYLGKPVIGTNWSGNTDFMDASNSCAVQYRLVRIGRDYGPYKAHQYWADPDLEHASYYMCKLVRDAQWRAELAAAGQRTIRTYFSPDAVGKAIRERLAGLRLL</sequence>
<dbReference type="SUPFAM" id="SSF53756">
    <property type="entry name" value="UDP-Glycosyltransferase/glycogen phosphorylase"/>
    <property type="match status" value="1"/>
</dbReference>
<dbReference type="GO" id="GO:0016757">
    <property type="term" value="F:glycosyltransferase activity"/>
    <property type="evidence" value="ECO:0007669"/>
    <property type="project" value="InterPro"/>
</dbReference>
<accession>A0A2V5K353</accession>
<dbReference type="OrthoDB" id="440232at2"/>
<dbReference type="CDD" id="cd03801">
    <property type="entry name" value="GT4_PimA-like"/>
    <property type="match status" value="1"/>
</dbReference>
<dbReference type="EMBL" id="QJVJ01000010">
    <property type="protein sequence ID" value="PYI52274.1"/>
    <property type="molecule type" value="Genomic_DNA"/>
</dbReference>
<proteinExistence type="predicted"/>
<organism evidence="2 3">
    <name type="scientific">Paenibacillus flagellatus</name>
    <dbReference type="NCBI Taxonomy" id="2211139"/>
    <lineage>
        <taxon>Bacteria</taxon>
        <taxon>Bacillati</taxon>
        <taxon>Bacillota</taxon>
        <taxon>Bacilli</taxon>
        <taxon>Bacillales</taxon>
        <taxon>Paenibacillaceae</taxon>
        <taxon>Paenibacillus</taxon>
    </lineage>
</organism>
<dbReference type="InterPro" id="IPR001296">
    <property type="entry name" value="Glyco_trans_1"/>
</dbReference>
<protein>
    <submittedName>
        <fullName evidence="2">Glycosyl transferase family 1</fullName>
    </submittedName>
</protein>
<name>A0A2V5K353_9BACL</name>
<dbReference type="Proteomes" id="UP000247476">
    <property type="component" value="Unassembled WGS sequence"/>
</dbReference>
<keyword evidence="3" id="KW-1185">Reference proteome</keyword>
<dbReference type="Pfam" id="PF00534">
    <property type="entry name" value="Glycos_transf_1"/>
    <property type="match status" value="1"/>
</dbReference>
<dbReference type="PANTHER" id="PTHR46656">
    <property type="entry name" value="PUTATIVE-RELATED"/>
    <property type="match status" value="1"/>
</dbReference>
<reference evidence="2 3" key="1">
    <citation type="submission" date="2018-05" db="EMBL/GenBank/DDBJ databases">
        <title>Paenibacillus flagellatus sp. nov., isolated from selenium mineral soil.</title>
        <authorList>
            <person name="Dai X."/>
        </authorList>
    </citation>
    <scope>NUCLEOTIDE SEQUENCE [LARGE SCALE GENOMIC DNA]</scope>
    <source>
        <strain evidence="2 3">DXL2</strain>
    </source>
</reference>
<comment type="caution">
    <text evidence="2">The sequence shown here is derived from an EMBL/GenBank/DDBJ whole genome shotgun (WGS) entry which is preliminary data.</text>
</comment>
<evidence type="ECO:0000313" key="2">
    <source>
        <dbReference type="EMBL" id="PYI52274.1"/>
    </source>
</evidence>
<evidence type="ECO:0000313" key="3">
    <source>
        <dbReference type="Proteomes" id="UP000247476"/>
    </source>
</evidence>
<gene>
    <name evidence="2" type="ORF">DLM86_21820</name>
</gene>